<dbReference type="SUPFAM" id="SSF48371">
    <property type="entry name" value="ARM repeat"/>
    <property type="match status" value="1"/>
</dbReference>
<dbReference type="AlphaFoldDB" id="A0A0F9JAZ1"/>
<gene>
    <name evidence="3" type="ORF">LCGC14_1475950</name>
</gene>
<dbReference type="PROSITE" id="PS01036">
    <property type="entry name" value="HSP70_3"/>
    <property type="match status" value="1"/>
</dbReference>
<keyword evidence="2" id="KW-0067">ATP-binding</keyword>
<evidence type="ECO:0000256" key="1">
    <source>
        <dbReference type="ARBA" id="ARBA00022741"/>
    </source>
</evidence>
<dbReference type="InterPro" id="IPR018181">
    <property type="entry name" value="Heat_shock_70_CS"/>
</dbReference>
<accession>A0A0F9JAZ1</accession>
<sequence length="905" mass="104712">MADTTREFYLGIDLGTTNSSIAWGRVGKNGIFKPRMVDMQLPMADGSWETKQLLPSFFYLPKDQNDHEVGYKAKHMLKTQPGRVIRSIKTKMGQDWKKTIDEKDFTPKDISSYILKQLLFGIKRTFRTIINDIVVTVPASFDSEMRSATLEAARKAGIKVKNDNGSPRNILLDEPRACLYDFVNRQKQGEIPDHIIDFSAKKRILVYDLGGGTLDVSLHDVNFKSPEDSLVNIEDIAISRYTDIGGDNFDERLTDYLFQRYCKENKLKLQDYSDIEIEYAKMSLFYYVESFKRMITNDALRREEMFEDYEPEDVRRTIMAGYLLEQHPLSIELSLKEYEEIMEEFLAKDVKYPIISNIGEQIGERNLISPILDVLNKAFKKLNEIVKPDLILLSGGMTKLPMVRKRLSAFFGMEPQTIPDPDKAVSRGAAIYHYYLHQGYQPTAILAESIYLGMRGDKKLKLVPSGVPLPYEEEFDFNTEGKTKDIAIPFYRTGSSRPFARRRFSLSKLYPPKTKIKAKINVDLLKVIEFQAWVEEFPSDKITITIDFTRDTKQKKTSVDLKQRIEPSVVEKIEKSRQIIKKKEDSSRELQYNELTEFFNSIPYTGKPNYAKLTEKEIVNSRNIDQVVRGLLNIQRKTHHKIREKIILLLGDIVSEPRIHVNYPNIISSVTKNMVRYVDMIQNLENPNPKEINITVRYAIETIGKTKTIDLQRNVITSLIIWVKEPIFHKIRSAILTSMGKMPPDNEILAFLVEFTSKPQKKNTLIPSLWALGKQGSRDLANPIIIDYMGNVHETILQKMDSTVDFEIIQYISYTLLEICKINPNHPENCVSSDARTEIIQRMERKLIDLEKPFKKKKFSPLDQKLKDWGRFLSTQKWINLTIQALKGLEFSDEDMELLDGFRRN</sequence>
<dbReference type="PANTHER" id="PTHR19375">
    <property type="entry name" value="HEAT SHOCK PROTEIN 70KDA"/>
    <property type="match status" value="1"/>
</dbReference>
<dbReference type="InterPro" id="IPR013126">
    <property type="entry name" value="Hsp_70_fam"/>
</dbReference>
<dbReference type="Gene3D" id="3.30.420.40">
    <property type="match status" value="2"/>
</dbReference>
<dbReference type="PROSITE" id="PS00297">
    <property type="entry name" value="HSP70_1"/>
    <property type="match status" value="1"/>
</dbReference>
<comment type="caution">
    <text evidence="3">The sequence shown here is derived from an EMBL/GenBank/DDBJ whole genome shotgun (WGS) entry which is preliminary data.</text>
</comment>
<name>A0A0F9JAZ1_9ZZZZ</name>
<dbReference type="GO" id="GO:0140662">
    <property type="term" value="F:ATP-dependent protein folding chaperone"/>
    <property type="evidence" value="ECO:0007669"/>
    <property type="project" value="InterPro"/>
</dbReference>
<dbReference type="InterPro" id="IPR016024">
    <property type="entry name" value="ARM-type_fold"/>
</dbReference>
<evidence type="ECO:0000313" key="3">
    <source>
        <dbReference type="EMBL" id="KKM66959.1"/>
    </source>
</evidence>
<proteinExistence type="predicted"/>
<dbReference type="SUPFAM" id="SSF53067">
    <property type="entry name" value="Actin-like ATPase domain"/>
    <property type="match status" value="2"/>
</dbReference>
<evidence type="ECO:0000256" key="2">
    <source>
        <dbReference type="ARBA" id="ARBA00022840"/>
    </source>
</evidence>
<dbReference type="GO" id="GO:0005524">
    <property type="term" value="F:ATP binding"/>
    <property type="evidence" value="ECO:0007669"/>
    <property type="project" value="UniProtKB-KW"/>
</dbReference>
<dbReference type="EMBL" id="LAZR01010434">
    <property type="protein sequence ID" value="KKM66959.1"/>
    <property type="molecule type" value="Genomic_DNA"/>
</dbReference>
<organism evidence="3">
    <name type="scientific">marine sediment metagenome</name>
    <dbReference type="NCBI Taxonomy" id="412755"/>
    <lineage>
        <taxon>unclassified sequences</taxon>
        <taxon>metagenomes</taxon>
        <taxon>ecological metagenomes</taxon>
    </lineage>
</organism>
<dbReference type="Pfam" id="PF00012">
    <property type="entry name" value="HSP70"/>
    <property type="match status" value="2"/>
</dbReference>
<dbReference type="PRINTS" id="PR00301">
    <property type="entry name" value="HEATSHOCK70"/>
</dbReference>
<dbReference type="Gene3D" id="3.90.640.10">
    <property type="entry name" value="Actin, Chain A, domain 4"/>
    <property type="match status" value="1"/>
</dbReference>
<dbReference type="InterPro" id="IPR043129">
    <property type="entry name" value="ATPase_NBD"/>
</dbReference>
<keyword evidence="1" id="KW-0547">Nucleotide-binding</keyword>
<protein>
    <submittedName>
        <fullName evidence="3">Uncharacterized protein</fullName>
    </submittedName>
</protein>
<reference evidence="3" key="1">
    <citation type="journal article" date="2015" name="Nature">
        <title>Complex archaea that bridge the gap between prokaryotes and eukaryotes.</title>
        <authorList>
            <person name="Spang A."/>
            <person name="Saw J.H."/>
            <person name="Jorgensen S.L."/>
            <person name="Zaremba-Niedzwiedzka K."/>
            <person name="Martijn J."/>
            <person name="Lind A.E."/>
            <person name="van Eijk R."/>
            <person name="Schleper C."/>
            <person name="Guy L."/>
            <person name="Ettema T.J."/>
        </authorList>
    </citation>
    <scope>NUCLEOTIDE SEQUENCE</scope>
</reference>